<dbReference type="PANTHER" id="PTHR48111">
    <property type="entry name" value="REGULATOR OF RPOS"/>
    <property type="match status" value="1"/>
</dbReference>
<proteinExistence type="predicted"/>
<evidence type="ECO:0000256" key="1">
    <source>
        <dbReference type="ARBA" id="ARBA00022553"/>
    </source>
</evidence>
<dbReference type="SMART" id="SM00448">
    <property type="entry name" value="REC"/>
    <property type="match status" value="1"/>
</dbReference>
<evidence type="ECO:0000256" key="2">
    <source>
        <dbReference type="ARBA" id="ARBA00023012"/>
    </source>
</evidence>
<comment type="caution">
    <text evidence="10">The sequence shown here is derived from an EMBL/GenBank/DDBJ whole genome shotgun (WGS) entry which is preliminary data.</text>
</comment>
<evidence type="ECO:0000313" key="11">
    <source>
        <dbReference type="Proteomes" id="UP000469523"/>
    </source>
</evidence>
<reference evidence="10 11" key="1">
    <citation type="submission" date="2019-09" db="EMBL/GenBank/DDBJ databases">
        <title>In-depth cultivation of the pig gut microbiome towards novel bacterial diversity and tailored functional studies.</title>
        <authorList>
            <person name="Wylensek D."/>
            <person name="Hitch T.C.A."/>
            <person name="Clavel T."/>
        </authorList>
    </citation>
    <scope>NUCLEOTIDE SEQUENCE [LARGE SCALE GENOMIC DNA]</scope>
    <source>
        <strain evidence="10 11">WCA3-693-APC-4?</strain>
    </source>
</reference>
<evidence type="ECO:0000313" key="10">
    <source>
        <dbReference type="EMBL" id="MSU01666.1"/>
    </source>
</evidence>
<dbReference type="CDD" id="cd00383">
    <property type="entry name" value="trans_reg_C"/>
    <property type="match status" value="1"/>
</dbReference>
<evidence type="ECO:0000256" key="5">
    <source>
        <dbReference type="ARBA" id="ARBA00023163"/>
    </source>
</evidence>
<dbReference type="InterPro" id="IPR036388">
    <property type="entry name" value="WH-like_DNA-bd_sf"/>
</dbReference>
<dbReference type="Pfam" id="PF00486">
    <property type="entry name" value="Trans_reg_C"/>
    <property type="match status" value="1"/>
</dbReference>
<dbReference type="AlphaFoldDB" id="A0A6N7XJ93"/>
<dbReference type="PROSITE" id="PS51755">
    <property type="entry name" value="OMPR_PHOB"/>
    <property type="match status" value="1"/>
</dbReference>
<dbReference type="Pfam" id="PF00072">
    <property type="entry name" value="Response_reg"/>
    <property type="match status" value="1"/>
</dbReference>
<evidence type="ECO:0000256" key="3">
    <source>
        <dbReference type="ARBA" id="ARBA00023015"/>
    </source>
</evidence>
<dbReference type="PROSITE" id="PS50110">
    <property type="entry name" value="RESPONSE_REGULATORY"/>
    <property type="match status" value="1"/>
</dbReference>
<dbReference type="GO" id="GO:0032993">
    <property type="term" value="C:protein-DNA complex"/>
    <property type="evidence" value="ECO:0007669"/>
    <property type="project" value="TreeGrafter"/>
</dbReference>
<protein>
    <submittedName>
        <fullName evidence="10">Response regulator transcription factor</fullName>
    </submittedName>
</protein>
<dbReference type="Gene3D" id="6.10.250.690">
    <property type="match status" value="1"/>
</dbReference>
<feature type="domain" description="Response regulatory" evidence="8">
    <location>
        <begin position="3"/>
        <end position="119"/>
    </location>
</feature>
<feature type="domain" description="OmpR/PhoB-type" evidence="9">
    <location>
        <begin position="129"/>
        <end position="225"/>
    </location>
</feature>
<organism evidence="10 11">
    <name type="scientific">Tissierella pigra</name>
    <dbReference type="NCBI Taxonomy" id="2607614"/>
    <lineage>
        <taxon>Bacteria</taxon>
        <taxon>Bacillati</taxon>
        <taxon>Bacillota</taxon>
        <taxon>Tissierellia</taxon>
        <taxon>Tissierellales</taxon>
        <taxon>Tissierellaceae</taxon>
        <taxon>Tissierella</taxon>
    </lineage>
</organism>
<dbReference type="RefSeq" id="WP_154440073.1">
    <property type="nucleotide sequence ID" value="NZ_JAHLPJ010000001.1"/>
</dbReference>
<evidence type="ECO:0000256" key="4">
    <source>
        <dbReference type="ARBA" id="ARBA00023125"/>
    </source>
</evidence>
<dbReference type="Gene3D" id="1.10.10.10">
    <property type="entry name" value="Winged helix-like DNA-binding domain superfamily/Winged helix DNA-binding domain"/>
    <property type="match status" value="1"/>
</dbReference>
<dbReference type="InterPro" id="IPR001867">
    <property type="entry name" value="OmpR/PhoB-type_DNA-bd"/>
</dbReference>
<dbReference type="Proteomes" id="UP000469523">
    <property type="component" value="Unassembled WGS sequence"/>
</dbReference>
<feature type="modified residue" description="4-aspartylphosphate" evidence="6">
    <location>
        <position position="52"/>
    </location>
</feature>
<dbReference type="EMBL" id="VUNQ01000017">
    <property type="protein sequence ID" value="MSU01666.1"/>
    <property type="molecule type" value="Genomic_DNA"/>
</dbReference>
<dbReference type="FunFam" id="1.10.10.10:FF:000018">
    <property type="entry name" value="DNA-binding response regulator ResD"/>
    <property type="match status" value="1"/>
</dbReference>
<evidence type="ECO:0000259" key="8">
    <source>
        <dbReference type="PROSITE" id="PS50110"/>
    </source>
</evidence>
<keyword evidence="4 7" id="KW-0238">DNA-binding</keyword>
<dbReference type="InterPro" id="IPR039420">
    <property type="entry name" value="WalR-like"/>
</dbReference>
<accession>A0A6N7XJ93</accession>
<keyword evidence="5" id="KW-0804">Transcription</keyword>
<dbReference type="GO" id="GO:0000976">
    <property type="term" value="F:transcription cis-regulatory region binding"/>
    <property type="evidence" value="ECO:0007669"/>
    <property type="project" value="TreeGrafter"/>
</dbReference>
<evidence type="ECO:0000259" key="9">
    <source>
        <dbReference type="PROSITE" id="PS51755"/>
    </source>
</evidence>
<dbReference type="InterPro" id="IPR001789">
    <property type="entry name" value="Sig_transdc_resp-reg_receiver"/>
</dbReference>
<sequence length="225" mass="25818">MKTIYCVEDDESIRQLVIYALKNNGFETKGFENGNDLYTELHHTIPDLILLDIMLPGDDGYKILDNIRKNHNTKDIPVIILTAKNSEFDKVKGLDMGADDYISKPFGVMELISRVNAVLRRSLKTDNKDSILSIDNLIVDENKRIVTVDNREVNLTFKEFELLLYLIRNKNMVLSRDKIMNEVWETDFEGESRTVDVHVRTLRLKLGDAGKIIQTIRNVGYKIGG</sequence>
<keyword evidence="2" id="KW-0902">Two-component regulatory system</keyword>
<keyword evidence="1 6" id="KW-0597">Phosphoprotein</keyword>
<dbReference type="GO" id="GO:0000156">
    <property type="term" value="F:phosphorelay response regulator activity"/>
    <property type="evidence" value="ECO:0007669"/>
    <property type="project" value="TreeGrafter"/>
</dbReference>
<dbReference type="SUPFAM" id="SSF46894">
    <property type="entry name" value="C-terminal effector domain of the bipartite response regulators"/>
    <property type="match status" value="1"/>
</dbReference>
<keyword evidence="11" id="KW-1185">Reference proteome</keyword>
<dbReference type="Gene3D" id="3.40.50.2300">
    <property type="match status" value="1"/>
</dbReference>
<dbReference type="PANTHER" id="PTHR48111:SF1">
    <property type="entry name" value="TWO-COMPONENT RESPONSE REGULATOR ORR33"/>
    <property type="match status" value="1"/>
</dbReference>
<evidence type="ECO:0000256" key="6">
    <source>
        <dbReference type="PROSITE-ProRule" id="PRU00169"/>
    </source>
</evidence>
<evidence type="ECO:0000256" key="7">
    <source>
        <dbReference type="PROSITE-ProRule" id="PRU01091"/>
    </source>
</evidence>
<dbReference type="InterPro" id="IPR011006">
    <property type="entry name" value="CheY-like_superfamily"/>
</dbReference>
<dbReference type="SMART" id="SM00862">
    <property type="entry name" value="Trans_reg_C"/>
    <property type="match status" value="1"/>
</dbReference>
<dbReference type="SUPFAM" id="SSF52172">
    <property type="entry name" value="CheY-like"/>
    <property type="match status" value="1"/>
</dbReference>
<dbReference type="GO" id="GO:0006355">
    <property type="term" value="P:regulation of DNA-templated transcription"/>
    <property type="evidence" value="ECO:0007669"/>
    <property type="project" value="InterPro"/>
</dbReference>
<dbReference type="GO" id="GO:0005829">
    <property type="term" value="C:cytosol"/>
    <property type="evidence" value="ECO:0007669"/>
    <property type="project" value="TreeGrafter"/>
</dbReference>
<gene>
    <name evidence="10" type="ORF">FYJ83_09330</name>
</gene>
<keyword evidence="3" id="KW-0805">Transcription regulation</keyword>
<feature type="DNA-binding region" description="OmpR/PhoB-type" evidence="7">
    <location>
        <begin position="129"/>
        <end position="225"/>
    </location>
</feature>
<name>A0A6N7XJ93_9FIRM</name>
<dbReference type="InterPro" id="IPR016032">
    <property type="entry name" value="Sig_transdc_resp-reg_C-effctor"/>
</dbReference>